<dbReference type="GO" id="GO:0003727">
    <property type="term" value="F:single-stranded RNA binding"/>
    <property type="evidence" value="ECO:0000318"/>
    <property type="project" value="GO_Central"/>
</dbReference>
<dbReference type="GO" id="GO:0005737">
    <property type="term" value="C:cytoplasm"/>
    <property type="evidence" value="ECO:0000318"/>
    <property type="project" value="GO_Central"/>
</dbReference>
<evidence type="ECO:0000256" key="2">
    <source>
        <dbReference type="SAM" id="MobiDB-lite"/>
    </source>
</evidence>
<evidence type="ECO:0000259" key="3">
    <source>
        <dbReference type="PROSITE" id="PS50158"/>
    </source>
</evidence>
<dbReference type="GO" id="GO:2000767">
    <property type="term" value="P:positive regulation of cytoplasmic translation"/>
    <property type="evidence" value="ECO:0000318"/>
    <property type="project" value="GO_Central"/>
</dbReference>
<feature type="compositionally biased region" description="Polar residues" evidence="2">
    <location>
        <begin position="178"/>
        <end position="198"/>
    </location>
</feature>
<dbReference type="PANTHER" id="PTHR23002">
    <property type="entry name" value="ZINC FINGER CCHC DOMAIN CONTAINING PROTEIN"/>
    <property type="match status" value="1"/>
</dbReference>
<organism evidence="4 5">
    <name type="scientific">Sorghum bicolor</name>
    <name type="common">Sorghum</name>
    <name type="synonym">Sorghum vulgare</name>
    <dbReference type="NCBI Taxonomy" id="4558"/>
    <lineage>
        <taxon>Eukaryota</taxon>
        <taxon>Viridiplantae</taxon>
        <taxon>Streptophyta</taxon>
        <taxon>Embryophyta</taxon>
        <taxon>Tracheophyta</taxon>
        <taxon>Spermatophyta</taxon>
        <taxon>Magnoliopsida</taxon>
        <taxon>Liliopsida</taxon>
        <taxon>Poales</taxon>
        <taxon>Poaceae</taxon>
        <taxon>PACMAD clade</taxon>
        <taxon>Panicoideae</taxon>
        <taxon>Andropogonodae</taxon>
        <taxon>Andropogoneae</taxon>
        <taxon>Sorghinae</taxon>
        <taxon>Sorghum</taxon>
    </lineage>
</organism>
<gene>
    <name evidence="4" type="ORF">SORBI_3005G130051</name>
</gene>
<feature type="compositionally biased region" description="Acidic residues" evidence="2">
    <location>
        <begin position="154"/>
        <end position="164"/>
    </location>
</feature>
<sequence length="699" mass="79985">MATYGLDVECPHIFDGTHFAQWRNWMQFNFKFISPQMWWMVDVGFSHVLDEDGLTQAQEKCLDLDIQATNIMYRSLDDCIFGEIINMKTAHEIWSYLNKKYGIDFNNDDVDDEPKEKVHEDVDHDHNLVIVEDCSTSWSSDDDDVSTTSSLDKIDDDATSEANDDTTSCTLDGEDDGSCSSHDYDATTSPSTTPHSFMSQGDTKIYNANVVNHVVSYDELVSRLASMTMSLENEKAKTSKLENENSFIKITCEQQKHLLYVTTCSHEEIKLAHEELCVAHDNLVQDHAFLTKKLCNKEIKTSESSSLGSNDQSHIVTNPCDVGKKHVSTSCDDLLSMPCSSHIDACSTSMSCETNLLKENNELNEQVKILSNKLERCYYSKVTFEHILKTQRNYERCYYSKVTFEHILKTQRNYADKCGLGFKKKMTKGKRKQEKRIKKLHQKKLPYTMCYRCREAGHLANGCPNIKKLKKMKEEERLKHVKCFKCRTWGHLTPMCPTKQLVKHQVKPQPKPQVEQEKSPQAQVKINHHGDRLMIKKKKTRRGGRSRHPSLIQDAKMMSKNHTKKNEEKKKKFAHIKCFECKNDGHFASKCPTKLEKKAQATLKMQGNEKQYMSKEEKAQSKRSCYLCQERGHMAHSCPLGNNSKPISIDDNNVLRKDDDGTSMVAIAQHPATHTKASPKYVAPNLRGPKLVWVPLKSG</sequence>
<reference evidence="4 5" key="1">
    <citation type="journal article" date="2009" name="Nature">
        <title>The Sorghum bicolor genome and the diversification of grasses.</title>
        <authorList>
            <person name="Paterson A.H."/>
            <person name="Bowers J.E."/>
            <person name="Bruggmann R."/>
            <person name="Dubchak I."/>
            <person name="Grimwood J."/>
            <person name="Gundlach H."/>
            <person name="Haberer G."/>
            <person name="Hellsten U."/>
            <person name="Mitros T."/>
            <person name="Poliakov A."/>
            <person name="Schmutz J."/>
            <person name="Spannagl M."/>
            <person name="Tang H."/>
            <person name="Wang X."/>
            <person name="Wicker T."/>
            <person name="Bharti A.K."/>
            <person name="Chapman J."/>
            <person name="Feltus F.A."/>
            <person name="Gowik U."/>
            <person name="Grigoriev I.V."/>
            <person name="Lyons E."/>
            <person name="Maher C.A."/>
            <person name="Martis M."/>
            <person name="Narechania A."/>
            <person name="Otillar R.P."/>
            <person name="Penning B.W."/>
            <person name="Salamov A.A."/>
            <person name="Wang Y."/>
            <person name="Zhang L."/>
            <person name="Carpita N.C."/>
            <person name="Freeling M."/>
            <person name="Gingle A.R."/>
            <person name="Hash C.T."/>
            <person name="Keller B."/>
            <person name="Klein P."/>
            <person name="Kresovich S."/>
            <person name="McCann M.C."/>
            <person name="Ming R."/>
            <person name="Peterson D.G."/>
            <person name="Mehboob-ur-Rahman"/>
            <person name="Ware D."/>
            <person name="Westhoff P."/>
            <person name="Mayer K.F."/>
            <person name="Messing J."/>
            <person name="Rokhsar D.S."/>
        </authorList>
    </citation>
    <scope>NUCLEOTIDE SEQUENCE [LARGE SCALE GENOMIC DNA]</scope>
    <source>
        <strain evidence="5">cv. BTx623</strain>
    </source>
</reference>
<evidence type="ECO:0000313" key="4">
    <source>
        <dbReference type="EMBL" id="OQU83520.1"/>
    </source>
</evidence>
<protein>
    <recommendedName>
        <fullName evidence="3">CCHC-type domain-containing protein</fullName>
    </recommendedName>
</protein>
<evidence type="ECO:0000256" key="1">
    <source>
        <dbReference type="PROSITE-ProRule" id="PRU00047"/>
    </source>
</evidence>
<feature type="domain" description="CCHC-type" evidence="3">
    <location>
        <begin position="625"/>
        <end position="639"/>
    </location>
</feature>
<feature type="domain" description="CCHC-type" evidence="3">
    <location>
        <begin position="450"/>
        <end position="465"/>
    </location>
</feature>
<dbReference type="Gramene" id="OQU83520">
    <property type="protein sequence ID" value="OQU83520"/>
    <property type="gene ID" value="SORBI_3005G130051"/>
</dbReference>
<keyword evidence="1" id="KW-0863">Zinc-finger</keyword>
<feature type="region of interest" description="Disordered" evidence="2">
    <location>
        <begin position="137"/>
        <end position="198"/>
    </location>
</feature>
<dbReference type="GO" id="GO:0045182">
    <property type="term" value="F:translation regulator activity"/>
    <property type="evidence" value="ECO:0000318"/>
    <property type="project" value="GO_Central"/>
</dbReference>
<dbReference type="PROSITE" id="PS50158">
    <property type="entry name" value="ZF_CCHC"/>
    <property type="match status" value="3"/>
</dbReference>
<dbReference type="InterPro" id="IPR001878">
    <property type="entry name" value="Znf_CCHC"/>
</dbReference>
<dbReference type="Proteomes" id="UP000000768">
    <property type="component" value="Chromosome 5"/>
</dbReference>
<reference evidence="5" key="2">
    <citation type="journal article" date="2018" name="Plant J.">
        <title>The Sorghum bicolor reference genome: improved assembly, gene annotations, a transcriptome atlas, and signatures of genome organization.</title>
        <authorList>
            <person name="McCormick R.F."/>
            <person name="Truong S.K."/>
            <person name="Sreedasyam A."/>
            <person name="Jenkins J."/>
            <person name="Shu S."/>
            <person name="Sims D."/>
            <person name="Kennedy M."/>
            <person name="Amirebrahimi M."/>
            <person name="Weers B.D."/>
            <person name="McKinley B."/>
            <person name="Mattison A."/>
            <person name="Morishige D.T."/>
            <person name="Grimwood J."/>
            <person name="Schmutz J."/>
            <person name="Mullet J.E."/>
        </authorList>
    </citation>
    <scope>NUCLEOTIDE SEQUENCE [LARGE SCALE GENOMIC DNA]</scope>
    <source>
        <strain evidence="5">cv. BTx623</strain>
    </source>
</reference>
<dbReference type="EMBL" id="CM000764">
    <property type="protein sequence ID" value="OQU83520.1"/>
    <property type="molecule type" value="Genomic_DNA"/>
</dbReference>
<name>A0A1Z5RIC1_SORBI</name>
<dbReference type="Gene3D" id="4.10.60.10">
    <property type="entry name" value="Zinc finger, CCHC-type"/>
    <property type="match status" value="2"/>
</dbReference>
<dbReference type="SUPFAM" id="SSF57756">
    <property type="entry name" value="Retrovirus zinc finger-like domains"/>
    <property type="match status" value="3"/>
</dbReference>
<dbReference type="AlphaFoldDB" id="A0A1Z5RIC1"/>
<dbReference type="InParanoid" id="A0A1Z5RIC1"/>
<keyword evidence="5" id="KW-1185">Reference proteome</keyword>
<dbReference type="InterPro" id="IPR036875">
    <property type="entry name" value="Znf_CCHC_sf"/>
</dbReference>
<dbReference type="SMART" id="SM00343">
    <property type="entry name" value="ZnF_C2HC"/>
    <property type="match status" value="4"/>
</dbReference>
<keyword evidence="1" id="KW-0862">Zinc</keyword>
<evidence type="ECO:0000313" key="5">
    <source>
        <dbReference type="Proteomes" id="UP000000768"/>
    </source>
</evidence>
<accession>A0A1Z5RIC1</accession>
<keyword evidence="1" id="KW-0479">Metal-binding</keyword>
<feature type="domain" description="CCHC-type" evidence="3">
    <location>
        <begin position="577"/>
        <end position="592"/>
    </location>
</feature>
<dbReference type="GO" id="GO:0008270">
    <property type="term" value="F:zinc ion binding"/>
    <property type="evidence" value="ECO:0007669"/>
    <property type="project" value="UniProtKB-KW"/>
</dbReference>
<dbReference type="InterPro" id="IPR051714">
    <property type="entry name" value="Znf_CCHC_NABP"/>
</dbReference>
<dbReference type="Pfam" id="PF00098">
    <property type="entry name" value="zf-CCHC"/>
    <property type="match status" value="2"/>
</dbReference>
<proteinExistence type="predicted"/>
<dbReference type="GO" id="GO:0003729">
    <property type="term" value="F:mRNA binding"/>
    <property type="evidence" value="ECO:0000318"/>
    <property type="project" value="GO_Central"/>
</dbReference>